<name>A0A9W8N6F2_9PEZI</name>
<feature type="region of interest" description="Disordered" evidence="2">
    <location>
        <begin position="1028"/>
        <end position="1064"/>
    </location>
</feature>
<dbReference type="Gene3D" id="3.40.50.300">
    <property type="entry name" value="P-loop containing nucleotide triphosphate hydrolases"/>
    <property type="match status" value="1"/>
</dbReference>
<dbReference type="Pfam" id="PF25053">
    <property type="entry name" value="DUF7791"/>
    <property type="match status" value="1"/>
</dbReference>
<evidence type="ECO:0000313" key="5">
    <source>
        <dbReference type="EMBL" id="KAJ3559141.1"/>
    </source>
</evidence>
<dbReference type="SUPFAM" id="SSF52540">
    <property type="entry name" value="P-loop containing nucleoside triphosphate hydrolases"/>
    <property type="match status" value="1"/>
</dbReference>
<feature type="domain" description="DUF7791" evidence="4">
    <location>
        <begin position="599"/>
        <end position="724"/>
    </location>
</feature>
<organism evidence="5 6">
    <name type="scientific">Xylaria arbuscula</name>
    <dbReference type="NCBI Taxonomy" id="114810"/>
    <lineage>
        <taxon>Eukaryota</taxon>
        <taxon>Fungi</taxon>
        <taxon>Dikarya</taxon>
        <taxon>Ascomycota</taxon>
        <taxon>Pezizomycotina</taxon>
        <taxon>Sordariomycetes</taxon>
        <taxon>Xylariomycetidae</taxon>
        <taxon>Xylariales</taxon>
        <taxon>Xylariaceae</taxon>
        <taxon>Xylaria</taxon>
    </lineage>
</organism>
<proteinExistence type="predicted"/>
<evidence type="ECO:0008006" key="7">
    <source>
        <dbReference type="Google" id="ProtNLM"/>
    </source>
</evidence>
<protein>
    <recommendedName>
        <fullName evidence="7">NACHT domain-containing protein</fullName>
    </recommendedName>
</protein>
<dbReference type="EMBL" id="JANPWZ010002401">
    <property type="protein sequence ID" value="KAJ3559141.1"/>
    <property type="molecule type" value="Genomic_DNA"/>
</dbReference>
<evidence type="ECO:0000256" key="2">
    <source>
        <dbReference type="SAM" id="MobiDB-lite"/>
    </source>
</evidence>
<dbReference type="InterPro" id="IPR056693">
    <property type="entry name" value="DUF7791"/>
</dbReference>
<feature type="compositionally biased region" description="Basic and acidic residues" evidence="2">
    <location>
        <begin position="1051"/>
        <end position="1064"/>
    </location>
</feature>
<evidence type="ECO:0000313" key="6">
    <source>
        <dbReference type="Proteomes" id="UP001148614"/>
    </source>
</evidence>
<reference evidence="5" key="1">
    <citation type="submission" date="2022-07" db="EMBL/GenBank/DDBJ databases">
        <title>Genome Sequence of Xylaria arbuscula.</title>
        <authorList>
            <person name="Buettner E."/>
        </authorList>
    </citation>
    <scope>NUCLEOTIDE SEQUENCE</scope>
    <source>
        <strain evidence="5">VT107</strain>
    </source>
</reference>
<dbReference type="VEuPathDB" id="FungiDB:F4678DRAFT_241674"/>
<dbReference type="Proteomes" id="UP001148614">
    <property type="component" value="Unassembled WGS sequence"/>
</dbReference>
<dbReference type="InterPro" id="IPR027417">
    <property type="entry name" value="P-loop_NTPase"/>
</dbReference>
<evidence type="ECO:0000259" key="4">
    <source>
        <dbReference type="Pfam" id="PF25053"/>
    </source>
</evidence>
<sequence>MEALAALGLASNIFQFLDFTWRLTSAAGEIRNSASGATERIIEFDKICAKLSNLYSNLASPLQAVEDNDDAQHVHKLFSNSASDFQRQVIIQSHTESLQALASDCIPLCQQLLAVTSRLQTQGGASHRFKSFKVALRTIWDDKKIEDIEERLKRHQHAISLHFLPLIKEHTSYTTNLLQRLRQESALLKIEQANQFDKITNKLNEINTNLSSTVPQIATARSRRALLSDQVMELLDQPGISTTRLLTTDDIDNIVNGISDLSFSGHDVAKLAKEQAFLRSLDFASRRYRHDDIPKAYKRTFEWMLDPSKQIDEAKDGQKSLLAKWLKCGNGTFWVSGKAGSGKSTLMKYIAGHEETHSSLEVWAGTKKLVIGSHYFWNAGAKMQKSQAGLYRSLLYDFLRTCPELIPHICPSRWASTKISLTPLHSDNWEDEELLRALENLIRLPESAIRYCIFIDGVDEYDGDHFELCQLLKELSCSSNVKCCISSRPWNVFEDALGATSIPRLNLHELTREDILVYAQSRLAEHPRWNGNYFPEAEMSSIIESITERAQGVFLWVCLVGKSLHQGLFDGDTIRDLKRRLESLPSDLESFFRHIINQVDNLYHRKMAQLLLTAATAMQSLDLRFYQTQEYEEEDADYALNRSVEEDIEDSRGWITESCRRRINARCGGLLEIRKERVEFLHRSVRDFLLTREMNDYLHLESGPEFNVNLSLLKIYVYTFRCWAQNRWLVRDKPRLPLREDQGFWSDGLTYANDAFEEDLQTASTLLGSIDDFCEHTLVGIDYEYLNDSPLHIFHSQVLRAGVYRYVAVKLKEDPEFFNSVFDSPLCTAMDVSPWSEGNMNIVRLLLENGADPNDQGWKKPWFVFLRKTCQPTSDHNFTKAVESSLFSEFLNRGAKVDVEVYLQHGNAISINMGDFNSPKLPITHFLSALFQHKDSYRLSSECMHILEDFYTTDSALVKLEATEALPILQSQLKQFATSLPTPGRLRFLTQLIQKLIFRWNQYDTDLKILLPSILKAFPSATGAALSDIINNPGQRPQDRPRRLPKKRCRSSAEADAYPRKKST</sequence>
<accession>A0A9W8N6F2</accession>
<gene>
    <name evidence="5" type="ORF">NPX13_g9578</name>
</gene>
<dbReference type="PANTHER" id="PTHR10039:SF5">
    <property type="entry name" value="NACHT DOMAIN-CONTAINING PROTEIN"/>
    <property type="match status" value="1"/>
</dbReference>
<keyword evidence="6" id="KW-1185">Reference proteome</keyword>
<evidence type="ECO:0000256" key="1">
    <source>
        <dbReference type="ARBA" id="ARBA00022737"/>
    </source>
</evidence>
<feature type="domain" description="Nephrocystin 3-like N-terminal" evidence="3">
    <location>
        <begin position="322"/>
        <end position="488"/>
    </location>
</feature>
<comment type="caution">
    <text evidence="5">The sequence shown here is derived from an EMBL/GenBank/DDBJ whole genome shotgun (WGS) entry which is preliminary data.</text>
</comment>
<dbReference type="Pfam" id="PF24883">
    <property type="entry name" value="NPHP3_N"/>
    <property type="match status" value="1"/>
</dbReference>
<evidence type="ECO:0000259" key="3">
    <source>
        <dbReference type="Pfam" id="PF24883"/>
    </source>
</evidence>
<dbReference type="InterPro" id="IPR056884">
    <property type="entry name" value="NPHP3-like_N"/>
</dbReference>
<dbReference type="PANTHER" id="PTHR10039">
    <property type="entry name" value="AMELOGENIN"/>
    <property type="match status" value="1"/>
</dbReference>
<dbReference type="AlphaFoldDB" id="A0A9W8N6F2"/>
<keyword evidence="1" id="KW-0677">Repeat</keyword>